<reference evidence="13 14" key="1">
    <citation type="submission" date="2016-12" db="EMBL/GenBank/DDBJ databases">
        <title>The draft genome sequence of HSLHS2.</title>
        <authorList>
            <person name="Hu D."/>
            <person name="Wang L."/>
            <person name="Shao Z."/>
        </authorList>
    </citation>
    <scope>NUCLEOTIDE SEQUENCE [LARGE SCALE GENOMIC DNA]</scope>
    <source>
        <strain evidence="13">MCCC 1A06712</strain>
    </source>
</reference>
<evidence type="ECO:0000256" key="7">
    <source>
        <dbReference type="ARBA" id="ARBA00022833"/>
    </source>
</evidence>
<accession>A0A251WVV9</accession>
<comment type="similarity">
    <text evidence="3 11">Belongs to the peptidase M50B family.</text>
</comment>
<evidence type="ECO:0000313" key="14">
    <source>
        <dbReference type="Proteomes" id="UP000194664"/>
    </source>
</evidence>
<keyword evidence="11" id="KW-0479">Metal-binding</keyword>
<dbReference type="InterPro" id="IPR008915">
    <property type="entry name" value="Peptidase_M50"/>
</dbReference>
<dbReference type="GO" id="GO:0004222">
    <property type="term" value="F:metalloendopeptidase activity"/>
    <property type="evidence" value="ECO:0007669"/>
    <property type="project" value="InterPro"/>
</dbReference>
<keyword evidence="8 11" id="KW-1133">Transmembrane helix</keyword>
<keyword evidence="7 11" id="KW-0862">Zinc</keyword>
<feature type="transmembrane region" description="Helical" evidence="11">
    <location>
        <begin position="115"/>
        <end position="133"/>
    </location>
</feature>
<feature type="domain" description="PDZ" evidence="12">
    <location>
        <begin position="203"/>
        <end position="265"/>
    </location>
</feature>
<dbReference type="Gene3D" id="2.30.42.10">
    <property type="match status" value="2"/>
</dbReference>
<keyword evidence="10 11" id="KW-0472">Membrane</keyword>
<dbReference type="GO" id="GO:0016020">
    <property type="term" value="C:membrane"/>
    <property type="evidence" value="ECO:0007669"/>
    <property type="project" value="UniProtKB-SubCell"/>
</dbReference>
<dbReference type="CDD" id="cd06163">
    <property type="entry name" value="S2P-M50_PDZ_RseP-like"/>
    <property type="match status" value="1"/>
</dbReference>
<evidence type="ECO:0000256" key="6">
    <source>
        <dbReference type="ARBA" id="ARBA00022801"/>
    </source>
</evidence>
<evidence type="ECO:0000256" key="11">
    <source>
        <dbReference type="RuleBase" id="RU362031"/>
    </source>
</evidence>
<dbReference type="OrthoDB" id="9782003at2"/>
<dbReference type="SMART" id="SM00228">
    <property type="entry name" value="PDZ"/>
    <property type="match status" value="2"/>
</dbReference>
<feature type="transmembrane region" description="Helical" evidence="11">
    <location>
        <begin position="408"/>
        <end position="430"/>
    </location>
</feature>
<evidence type="ECO:0000256" key="8">
    <source>
        <dbReference type="ARBA" id="ARBA00022989"/>
    </source>
</evidence>
<dbReference type="NCBIfam" id="TIGR00054">
    <property type="entry name" value="RIP metalloprotease RseP"/>
    <property type="match status" value="1"/>
</dbReference>
<dbReference type="AlphaFoldDB" id="A0A251WVV9"/>
<dbReference type="Proteomes" id="UP000194664">
    <property type="component" value="Unassembled WGS sequence"/>
</dbReference>
<dbReference type="EC" id="3.4.24.-" evidence="11"/>
<keyword evidence="6 11" id="KW-0378">Hydrolase</keyword>
<dbReference type="GO" id="GO:0006508">
    <property type="term" value="P:proteolysis"/>
    <property type="evidence" value="ECO:0007669"/>
    <property type="project" value="UniProtKB-KW"/>
</dbReference>
<feature type="transmembrane region" description="Helical" evidence="11">
    <location>
        <begin position="35"/>
        <end position="56"/>
    </location>
</feature>
<dbReference type="PANTHER" id="PTHR42837">
    <property type="entry name" value="REGULATOR OF SIGMA-E PROTEASE RSEP"/>
    <property type="match status" value="1"/>
</dbReference>
<dbReference type="SUPFAM" id="SSF50156">
    <property type="entry name" value="PDZ domain-like"/>
    <property type="match status" value="2"/>
</dbReference>
<dbReference type="Pfam" id="PF02163">
    <property type="entry name" value="Peptidase_M50"/>
    <property type="match status" value="1"/>
</dbReference>
<evidence type="ECO:0000256" key="1">
    <source>
        <dbReference type="ARBA" id="ARBA00001947"/>
    </source>
</evidence>
<dbReference type="InterPro" id="IPR001478">
    <property type="entry name" value="PDZ"/>
</dbReference>
<comment type="subcellular location">
    <subcellularLocation>
        <location evidence="2">Membrane</location>
        <topology evidence="2">Multi-pass membrane protein</topology>
    </subcellularLocation>
</comment>
<dbReference type="InterPro" id="IPR036034">
    <property type="entry name" value="PDZ_sf"/>
</dbReference>
<name>A0A251WVV9_9RHOB</name>
<keyword evidence="5 11" id="KW-0812">Transmembrane</keyword>
<dbReference type="EMBL" id="MSPP01000007">
    <property type="protein sequence ID" value="OUD08194.1"/>
    <property type="molecule type" value="Genomic_DNA"/>
</dbReference>
<evidence type="ECO:0000313" key="13">
    <source>
        <dbReference type="EMBL" id="OUD08194.1"/>
    </source>
</evidence>
<dbReference type="RefSeq" id="WP_086452433.1">
    <property type="nucleotide sequence ID" value="NZ_MSPP01000007.1"/>
</dbReference>
<dbReference type="GO" id="GO:0046872">
    <property type="term" value="F:metal ion binding"/>
    <property type="evidence" value="ECO:0007669"/>
    <property type="project" value="UniProtKB-KW"/>
</dbReference>
<proteinExistence type="inferred from homology"/>
<dbReference type="InterPro" id="IPR041489">
    <property type="entry name" value="PDZ_6"/>
</dbReference>
<feature type="transmembrane region" description="Helical" evidence="11">
    <location>
        <begin position="7"/>
        <end position="29"/>
    </location>
</feature>
<dbReference type="Pfam" id="PF17820">
    <property type="entry name" value="PDZ_6"/>
    <property type="match status" value="1"/>
</dbReference>
<evidence type="ECO:0000256" key="9">
    <source>
        <dbReference type="ARBA" id="ARBA00023049"/>
    </source>
</evidence>
<evidence type="ECO:0000256" key="5">
    <source>
        <dbReference type="ARBA" id="ARBA00022692"/>
    </source>
</evidence>
<evidence type="ECO:0000256" key="10">
    <source>
        <dbReference type="ARBA" id="ARBA00023136"/>
    </source>
</evidence>
<keyword evidence="14" id="KW-1185">Reference proteome</keyword>
<comment type="caution">
    <text evidence="13">The sequence shown here is derived from an EMBL/GenBank/DDBJ whole genome shotgun (WGS) entry which is preliminary data.</text>
</comment>
<dbReference type="PANTHER" id="PTHR42837:SF2">
    <property type="entry name" value="MEMBRANE METALLOPROTEASE ARASP2, CHLOROPLASTIC-RELATED"/>
    <property type="match status" value="1"/>
</dbReference>
<keyword evidence="4 13" id="KW-0645">Protease</keyword>
<evidence type="ECO:0000256" key="2">
    <source>
        <dbReference type="ARBA" id="ARBA00004141"/>
    </source>
</evidence>
<organism evidence="13 14">
    <name type="scientific">Marivivens niveibacter</name>
    <dbReference type="NCBI Taxonomy" id="1930667"/>
    <lineage>
        <taxon>Bacteria</taxon>
        <taxon>Pseudomonadati</taxon>
        <taxon>Pseudomonadota</taxon>
        <taxon>Alphaproteobacteria</taxon>
        <taxon>Rhodobacterales</taxon>
        <taxon>Paracoccaceae</taxon>
        <taxon>Marivivens group</taxon>
        <taxon>Marivivens</taxon>
    </lineage>
</organism>
<dbReference type="InterPro" id="IPR004387">
    <property type="entry name" value="Pept_M50_Zn"/>
</dbReference>
<feature type="domain" description="PDZ" evidence="12">
    <location>
        <begin position="121"/>
        <end position="196"/>
    </location>
</feature>
<gene>
    <name evidence="13" type="ORF">BVC71_14615</name>
</gene>
<protein>
    <recommendedName>
        <fullName evidence="11">Zinc metalloprotease</fullName>
        <ecNumber evidence="11">3.4.24.-</ecNumber>
    </recommendedName>
</protein>
<evidence type="ECO:0000256" key="4">
    <source>
        <dbReference type="ARBA" id="ARBA00022670"/>
    </source>
</evidence>
<evidence type="ECO:0000256" key="3">
    <source>
        <dbReference type="ARBA" id="ARBA00007931"/>
    </source>
</evidence>
<sequence length="437" mass="46269">MSEFLPFFGSAGFTILAFVIALSIIVAIHEYGHYIVGRWCGIGAEVFSLGFGPVLISRTDKRGTRWQIAAIPLGGYVKFLGDANAASVGGTAGGRNTMLGAPVWARAATVAAGPFFNFILTLVIFTGLGLWAGKATDPLTLRSVPDLPPSYVQELEVGDQIIAVEDIDARSVAQFAAALDQLPIQQSLTYTVVRADVQMQVQGPYPNTTAVLSVTHDSAADKAGVQEGDVITAINGQNVYAFPQMVDIVSASNGDTLALDIWRNGEIVQLEVTPRRTDLPTADGGFETRWLIGVSGGIFFDPETVTPSIFEAISDAFAQLWYVLETSVSAIYHMIAGQISTCNLSSPVGIAQASGAMAAAGLTDFISFIGFLSAAVGLLNLFPIPVLDGGHLVFHAYEAITGRKPSDGAMRILIAIGLSLILTMTLFGLMNDLFLCP</sequence>
<keyword evidence="9 11" id="KW-0482">Metalloprotease</keyword>
<feature type="transmembrane region" description="Helical" evidence="11">
    <location>
        <begin position="365"/>
        <end position="387"/>
    </location>
</feature>
<evidence type="ECO:0000259" key="12">
    <source>
        <dbReference type="SMART" id="SM00228"/>
    </source>
</evidence>
<comment type="cofactor">
    <cofactor evidence="1 11">
        <name>Zn(2+)</name>
        <dbReference type="ChEBI" id="CHEBI:29105"/>
    </cofactor>
</comment>
<dbReference type="CDD" id="cd23081">
    <property type="entry name" value="cpPDZ_EcRseP-like"/>
    <property type="match status" value="1"/>
</dbReference>